<feature type="domain" description="AAA+ ATPase" evidence="2">
    <location>
        <begin position="81"/>
        <end position="222"/>
    </location>
</feature>
<evidence type="ECO:0000256" key="1">
    <source>
        <dbReference type="SAM" id="MobiDB-lite"/>
    </source>
</evidence>
<dbReference type="EMBL" id="JBIRYO010000004">
    <property type="protein sequence ID" value="MFI2473228.1"/>
    <property type="molecule type" value="Genomic_DNA"/>
</dbReference>
<feature type="compositionally biased region" description="Low complexity" evidence="1">
    <location>
        <begin position="684"/>
        <end position="694"/>
    </location>
</feature>
<gene>
    <name evidence="3" type="ORF">ACH49W_07590</name>
</gene>
<dbReference type="InterPro" id="IPR027417">
    <property type="entry name" value="P-loop_NTPase"/>
</dbReference>
<keyword evidence="3" id="KW-0067">ATP-binding</keyword>
<sequence length="702" mass="72284">MDGEDNRFHRVTVGGSVAGQVVVGEHNVVINAQGSQVFVRDGPPPDVRRRTRPVGVPIPRARADMIGRLRELRFVAESLDHGVPVEISGPPGVGKTTVLRRFAADRARGGHSVVYLSAAGLAVEDLIQSLFQACYDAADYRPEPTVLRRLLGSIRALVVIDDFGGSATDLDSVLDLVPGGDLIVATATRMLWGQGRSLELQGLPEPQAMALLTRVVGRGLGHSDAALRLCRAARGHPLALVRAAAWVAHSGAGELFADPGLLQRAMIAGLAGHVREALGVLCALAGAPVRPALLGVLLRRPDAASALAALERIHLAESTAAGYRLTGSPTALTADWQGPLPDPADFVAPLRDWAVQKATAAEIAELDVVVVLVLRAGMVRGRHDSVRELARAVSPVLGRSLRWGCWKEVLAVGLQAATQVGHAADLAYFTRESRVREQALGLAVGMTVGVGAGATIVAAQQAGSQTLQSALRSLALGHPVATGAVVAALAAAATVTGVRLTSGDASPAIGQGPVTTVLPAATTTLLPATTTEDTSSPAQVPPLPPVTKRTDPGPGATNCSPATYLVTFEAVVGGAPVTRSGSFPWLSCDNEGAAALSGDKVFQATPNPCPPGQDGECVYDFTFRPTEPGDYAAKLVIPSDSGGSAITFELRGTAVPEPTGSTSPTGSTTTVPPSPTVTFPPSPTVSLPPSSSSLPVPPIPTN</sequence>
<evidence type="ECO:0000313" key="3">
    <source>
        <dbReference type="EMBL" id="MFI2473228.1"/>
    </source>
</evidence>
<dbReference type="SUPFAM" id="SSF52540">
    <property type="entry name" value="P-loop containing nucleoside triphosphate hydrolases"/>
    <property type="match status" value="1"/>
</dbReference>
<dbReference type="InterPro" id="IPR003593">
    <property type="entry name" value="AAA+_ATPase"/>
</dbReference>
<name>A0ABW7WWL9_9NOCA</name>
<feature type="compositionally biased region" description="Low complexity" evidence="1">
    <location>
        <begin position="655"/>
        <end position="671"/>
    </location>
</feature>
<feature type="compositionally biased region" description="Pro residues" evidence="1">
    <location>
        <begin position="672"/>
        <end position="683"/>
    </location>
</feature>
<dbReference type="Proteomes" id="UP001611415">
    <property type="component" value="Unassembled WGS sequence"/>
</dbReference>
<dbReference type="PANTHER" id="PTHR47691">
    <property type="entry name" value="REGULATOR-RELATED"/>
    <property type="match status" value="1"/>
</dbReference>
<protein>
    <submittedName>
        <fullName evidence="3">ATP-binding protein</fullName>
    </submittedName>
</protein>
<keyword evidence="4" id="KW-1185">Reference proteome</keyword>
<dbReference type="SMART" id="SM00382">
    <property type="entry name" value="AAA"/>
    <property type="match status" value="1"/>
</dbReference>
<proteinExistence type="predicted"/>
<reference evidence="3 4" key="1">
    <citation type="submission" date="2024-10" db="EMBL/GenBank/DDBJ databases">
        <title>The Natural Products Discovery Center: Release of the First 8490 Sequenced Strains for Exploring Actinobacteria Biosynthetic Diversity.</title>
        <authorList>
            <person name="Kalkreuter E."/>
            <person name="Kautsar S.A."/>
            <person name="Yang D."/>
            <person name="Bader C.D."/>
            <person name="Teijaro C.N."/>
            <person name="Fluegel L."/>
            <person name="Davis C.M."/>
            <person name="Simpson J.R."/>
            <person name="Lauterbach L."/>
            <person name="Steele A.D."/>
            <person name="Gui C."/>
            <person name="Meng S."/>
            <person name="Li G."/>
            <person name="Viehrig K."/>
            <person name="Ye F."/>
            <person name="Su P."/>
            <person name="Kiefer A.F."/>
            <person name="Nichols A."/>
            <person name="Cepeda A.J."/>
            <person name="Yan W."/>
            <person name="Fan B."/>
            <person name="Jiang Y."/>
            <person name="Adhikari A."/>
            <person name="Zheng C.-J."/>
            <person name="Schuster L."/>
            <person name="Cowan T.M."/>
            <person name="Smanski M.J."/>
            <person name="Chevrette M.G."/>
            <person name="De Carvalho L.P.S."/>
            <person name="Shen B."/>
        </authorList>
    </citation>
    <scope>NUCLEOTIDE SEQUENCE [LARGE SCALE GENOMIC DNA]</scope>
    <source>
        <strain evidence="3 4">NPDC019275</strain>
    </source>
</reference>
<dbReference type="InterPro" id="IPR013783">
    <property type="entry name" value="Ig-like_fold"/>
</dbReference>
<dbReference type="Gene3D" id="3.40.50.300">
    <property type="entry name" value="P-loop containing nucleotide triphosphate hydrolases"/>
    <property type="match status" value="1"/>
</dbReference>
<comment type="caution">
    <text evidence="3">The sequence shown here is derived from an EMBL/GenBank/DDBJ whole genome shotgun (WGS) entry which is preliminary data.</text>
</comment>
<dbReference type="GO" id="GO:0005524">
    <property type="term" value="F:ATP binding"/>
    <property type="evidence" value="ECO:0007669"/>
    <property type="project" value="UniProtKB-KW"/>
</dbReference>
<dbReference type="PANTHER" id="PTHR47691:SF3">
    <property type="entry name" value="HTH-TYPE TRANSCRIPTIONAL REGULATOR RV0890C-RELATED"/>
    <property type="match status" value="1"/>
</dbReference>
<dbReference type="CDD" id="cd00009">
    <property type="entry name" value="AAA"/>
    <property type="match status" value="1"/>
</dbReference>
<dbReference type="Gene3D" id="2.60.40.10">
    <property type="entry name" value="Immunoglobulins"/>
    <property type="match status" value="1"/>
</dbReference>
<keyword evidence="3" id="KW-0547">Nucleotide-binding</keyword>
<feature type="region of interest" description="Disordered" evidence="1">
    <location>
        <begin position="654"/>
        <end position="702"/>
    </location>
</feature>
<evidence type="ECO:0000313" key="4">
    <source>
        <dbReference type="Proteomes" id="UP001611415"/>
    </source>
</evidence>
<accession>A0ABW7WWL9</accession>
<organism evidence="3 4">
    <name type="scientific">Nocardia xishanensis</name>
    <dbReference type="NCBI Taxonomy" id="238964"/>
    <lineage>
        <taxon>Bacteria</taxon>
        <taxon>Bacillati</taxon>
        <taxon>Actinomycetota</taxon>
        <taxon>Actinomycetes</taxon>
        <taxon>Mycobacteriales</taxon>
        <taxon>Nocardiaceae</taxon>
        <taxon>Nocardia</taxon>
    </lineage>
</organism>
<evidence type="ECO:0000259" key="2">
    <source>
        <dbReference type="SMART" id="SM00382"/>
    </source>
</evidence>
<dbReference type="RefSeq" id="WP_397091837.1">
    <property type="nucleotide sequence ID" value="NZ_JBIRYO010000004.1"/>
</dbReference>
<feature type="region of interest" description="Disordered" evidence="1">
    <location>
        <begin position="529"/>
        <end position="553"/>
    </location>
</feature>